<name>A0AAD9MVX2_9ANNE</name>
<protein>
    <submittedName>
        <fullName evidence="1">Uncharacterized protein</fullName>
    </submittedName>
</protein>
<reference evidence="1" key="1">
    <citation type="journal article" date="2023" name="Mol. Biol. Evol.">
        <title>Third-Generation Sequencing Reveals the Adaptive Role of the Epigenome in Three Deep-Sea Polychaetes.</title>
        <authorList>
            <person name="Perez M."/>
            <person name="Aroh O."/>
            <person name="Sun Y."/>
            <person name="Lan Y."/>
            <person name="Juniper S.K."/>
            <person name="Young C.R."/>
            <person name="Angers B."/>
            <person name="Qian P.Y."/>
        </authorList>
    </citation>
    <scope>NUCLEOTIDE SEQUENCE</scope>
    <source>
        <strain evidence="1">P08H-3</strain>
    </source>
</reference>
<keyword evidence="2" id="KW-1185">Reference proteome</keyword>
<dbReference type="EMBL" id="JAODUP010000555">
    <property type="protein sequence ID" value="KAK2147400.1"/>
    <property type="molecule type" value="Genomic_DNA"/>
</dbReference>
<dbReference type="AlphaFoldDB" id="A0AAD9MVX2"/>
<gene>
    <name evidence="1" type="ORF">LSH36_555g03016</name>
</gene>
<evidence type="ECO:0000313" key="1">
    <source>
        <dbReference type="EMBL" id="KAK2147400.1"/>
    </source>
</evidence>
<proteinExistence type="predicted"/>
<dbReference type="Proteomes" id="UP001208570">
    <property type="component" value="Unassembled WGS sequence"/>
</dbReference>
<evidence type="ECO:0000313" key="2">
    <source>
        <dbReference type="Proteomes" id="UP001208570"/>
    </source>
</evidence>
<sequence length="168" mass="19299">MQRPDRRLSLIVDLNQAFTLRSVMKDLSIVHDVAVKVSAMRIALRIAGNRVVCLTNSIIPRELSSSGLCFCTSYHARASSTRLSMPYISLTDETMCLNCENMACYFHQSDFPETGSRNPCTGYRWCGNYFSMEPPTFGRWTWLAHHRGIVKSMPRFFCQGFHLRDEIF</sequence>
<organism evidence="1 2">
    <name type="scientific">Paralvinella palmiformis</name>
    <dbReference type="NCBI Taxonomy" id="53620"/>
    <lineage>
        <taxon>Eukaryota</taxon>
        <taxon>Metazoa</taxon>
        <taxon>Spiralia</taxon>
        <taxon>Lophotrochozoa</taxon>
        <taxon>Annelida</taxon>
        <taxon>Polychaeta</taxon>
        <taxon>Sedentaria</taxon>
        <taxon>Canalipalpata</taxon>
        <taxon>Terebellida</taxon>
        <taxon>Terebelliformia</taxon>
        <taxon>Alvinellidae</taxon>
        <taxon>Paralvinella</taxon>
    </lineage>
</organism>
<accession>A0AAD9MVX2</accession>
<comment type="caution">
    <text evidence="1">The sequence shown here is derived from an EMBL/GenBank/DDBJ whole genome shotgun (WGS) entry which is preliminary data.</text>
</comment>